<evidence type="ECO:0000256" key="7">
    <source>
        <dbReference type="PROSITE-ProRule" id="PRU10015"/>
    </source>
</evidence>
<evidence type="ECO:0000256" key="4">
    <source>
        <dbReference type="ARBA" id="ARBA00022691"/>
    </source>
</evidence>
<evidence type="ECO:0000313" key="8">
    <source>
        <dbReference type="EMBL" id="MDQ0998401.1"/>
    </source>
</evidence>
<protein>
    <submittedName>
        <fullName evidence="8">23S rRNA (Uracil1939-C5)-methyltransferase</fullName>
        <ecNumber evidence="8">2.1.1.190</ecNumber>
    </submittedName>
</protein>
<dbReference type="Gene3D" id="2.40.50.1070">
    <property type="match status" value="1"/>
</dbReference>
<dbReference type="Proteomes" id="UP001237780">
    <property type="component" value="Unassembled WGS sequence"/>
</dbReference>
<keyword evidence="3 6" id="KW-0808">Transferase</keyword>
<reference evidence="8 9" key="1">
    <citation type="submission" date="2023-07" db="EMBL/GenBank/DDBJ databases">
        <title>Comparative genomics of wheat-associated soil bacteria to identify genetic determinants of phenazine resistance.</title>
        <authorList>
            <person name="Mouncey N."/>
        </authorList>
    </citation>
    <scope>NUCLEOTIDE SEQUENCE [LARGE SCALE GENOMIC DNA]</scope>
    <source>
        <strain evidence="8 9">W4I11</strain>
    </source>
</reference>
<dbReference type="EMBL" id="JAUSZT010000003">
    <property type="protein sequence ID" value="MDQ0998401.1"/>
    <property type="molecule type" value="Genomic_DNA"/>
</dbReference>
<dbReference type="PANTHER" id="PTHR11061">
    <property type="entry name" value="RNA M5U METHYLTRANSFERASE"/>
    <property type="match status" value="1"/>
</dbReference>
<dbReference type="PROSITE" id="PS01230">
    <property type="entry name" value="TRMA_1"/>
    <property type="match status" value="1"/>
</dbReference>
<dbReference type="CDD" id="cd02440">
    <property type="entry name" value="AdoMet_MTases"/>
    <property type="match status" value="1"/>
</dbReference>
<feature type="active site" description="Nucleophile" evidence="6">
    <location>
        <position position="386"/>
    </location>
</feature>
<feature type="binding site" evidence="6">
    <location>
        <position position="265"/>
    </location>
    <ligand>
        <name>S-adenosyl-L-methionine</name>
        <dbReference type="ChEBI" id="CHEBI:59789"/>
    </ligand>
</feature>
<dbReference type="Gene3D" id="3.40.50.150">
    <property type="entry name" value="Vaccinia Virus protein VP39"/>
    <property type="match status" value="1"/>
</dbReference>
<proteinExistence type="inferred from homology"/>
<organism evidence="8 9">
    <name type="scientific">Phyllobacterium ifriqiyense</name>
    <dbReference type="NCBI Taxonomy" id="314238"/>
    <lineage>
        <taxon>Bacteria</taxon>
        <taxon>Pseudomonadati</taxon>
        <taxon>Pseudomonadota</taxon>
        <taxon>Alphaproteobacteria</taxon>
        <taxon>Hyphomicrobiales</taxon>
        <taxon>Phyllobacteriaceae</taxon>
        <taxon>Phyllobacterium</taxon>
    </lineage>
</organism>
<dbReference type="PANTHER" id="PTHR11061:SF49">
    <property type="entry name" value="23S RRNA (URACIL(1939)-C(5))-METHYLTRANSFERASE RLMD"/>
    <property type="match status" value="1"/>
</dbReference>
<feature type="active site" evidence="7">
    <location>
        <position position="386"/>
    </location>
</feature>
<evidence type="ECO:0000256" key="1">
    <source>
        <dbReference type="ARBA" id="ARBA00022485"/>
    </source>
</evidence>
<feature type="binding site" evidence="6">
    <location>
        <position position="360"/>
    </location>
    <ligand>
        <name>S-adenosyl-L-methionine</name>
        <dbReference type="ChEBI" id="CHEBI:59789"/>
    </ligand>
</feature>
<keyword evidence="1" id="KW-0004">4Fe-4S</keyword>
<dbReference type="InterPro" id="IPR010280">
    <property type="entry name" value="U5_MeTrfase_fam"/>
</dbReference>
<dbReference type="SUPFAM" id="SSF53335">
    <property type="entry name" value="S-adenosyl-L-methionine-dependent methyltransferases"/>
    <property type="match status" value="1"/>
</dbReference>
<keyword evidence="9" id="KW-1185">Reference proteome</keyword>
<dbReference type="PROSITE" id="PS51687">
    <property type="entry name" value="SAM_MT_RNA_M5U"/>
    <property type="match status" value="1"/>
</dbReference>
<dbReference type="InterPro" id="IPR012340">
    <property type="entry name" value="NA-bd_OB-fold"/>
</dbReference>
<evidence type="ECO:0000256" key="3">
    <source>
        <dbReference type="ARBA" id="ARBA00022679"/>
    </source>
</evidence>
<evidence type="ECO:0000256" key="6">
    <source>
        <dbReference type="PROSITE-ProRule" id="PRU01024"/>
    </source>
</evidence>
<dbReference type="Gene3D" id="2.40.50.140">
    <property type="entry name" value="Nucleic acid-binding proteins"/>
    <property type="match status" value="1"/>
</dbReference>
<keyword evidence="2 6" id="KW-0489">Methyltransferase</keyword>
<dbReference type="EC" id="2.1.1.190" evidence="8"/>
<dbReference type="InterPro" id="IPR030390">
    <property type="entry name" value="MeTrfase_TrmA_AS"/>
</dbReference>
<sequence length="429" mass="46212">MATVNFFWPVLKAKTEKTRSMSTRVTIERMGAGGDGIAATAAGSAYVPFSLPGEVANVALENGRATMMALIEPSPERVAPACRHFEECGGCTLQHWQDSAYQEWKRSLVQDALGGRGLLFKLEPLVTCAPQTRRRTVFAVRTSERGAVLGFNKHQSHELIDIAECPITVPEIVSRLDDLRDLVAVLGGGMKLFKLTVTSTASGLDITASGCGAPDAAKRQALTALVIKKDFARLSFEGEIIVEPRKPLVHFGKVPVFLPPGGFLQATAEAEEAMCNLVAGHLAKSKKTLDLFCGSGTFAFRMAEKSSVHAVESDQGAVAAIDRSVRFVQGLKPVSVERRDLFRRPFLARELAPFNGLVFDPPRAGAEAQAIEIAKSSVSKVAAVSCNPVTLARDLSILVKGGYKIDRVVPVDQFLWSSHVEAVALLSKK</sequence>
<dbReference type="InterPro" id="IPR029063">
    <property type="entry name" value="SAM-dependent_MTases_sf"/>
</dbReference>
<evidence type="ECO:0000256" key="5">
    <source>
        <dbReference type="ARBA" id="ARBA00023014"/>
    </source>
</evidence>
<feature type="binding site" evidence="6">
    <location>
        <position position="312"/>
    </location>
    <ligand>
        <name>S-adenosyl-L-methionine</name>
        <dbReference type="ChEBI" id="CHEBI:59789"/>
    </ligand>
</feature>
<gene>
    <name evidence="8" type="ORF">QFZ34_003583</name>
</gene>
<evidence type="ECO:0000256" key="2">
    <source>
        <dbReference type="ARBA" id="ARBA00022603"/>
    </source>
</evidence>
<comment type="caution">
    <text evidence="8">The sequence shown here is derived from an EMBL/GenBank/DDBJ whole genome shotgun (WGS) entry which is preliminary data.</text>
</comment>
<accession>A0ABU0SCC2</accession>
<dbReference type="GO" id="GO:0032259">
    <property type="term" value="P:methylation"/>
    <property type="evidence" value="ECO:0007669"/>
    <property type="project" value="UniProtKB-KW"/>
</dbReference>
<comment type="similarity">
    <text evidence="6">Belongs to the class I-like SAM-binding methyltransferase superfamily. RNA M5U methyltransferase family.</text>
</comment>
<evidence type="ECO:0000313" key="9">
    <source>
        <dbReference type="Proteomes" id="UP001237780"/>
    </source>
</evidence>
<dbReference type="Pfam" id="PF05958">
    <property type="entry name" value="tRNA_U5-meth_tr"/>
    <property type="match status" value="1"/>
</dbReference>
<keyword evidence="1" id="KW-0479">Metal-binding</keyword>
<keyword evidence="5" id="KW-0411">Iron-sulfur</keyword>
<keyword evidence="1" id="KW-0408">Iron</keyword>
<feature type="binding site" evidence="6">
    <location>
        <position position="292"/>
    </location>
    <ligand>
        <name>S-adenosyl-L-methionine</name>
        <dbReference type="ChEBI" id="CHEBI:59789"/>
    </ligand>
</feature>
<dbReference type="GO" id="GO:0008168">
    <property type="term" value="F:methyltransferase activity"/>
    <property type="evidence" value="ECO:0007669"/>
    <property type="project" value="UniProtKB-KW"/>
</dbReference>
<keyword evidence="4 6" id="KW-0949">S-adenosyl-L-methionine</keyword>
<name>A0ABU0SCC2_9HYPH</name>